<evidence type="ECO:0000256" key="1">
    <source>
        <dbReference type="SAM" id="SignalP"/>
    </source>
</evidence>
<dbReference type="PROSITE" id="PS51257">
    <property type="entry name" value="PROKAR_LIPOPROTEIN"/>
    <property type="match status" value="1"/>
</dbReference>
<feature type="chain" id="PRO_5046162571" evidence="1">
    <location>
        <begin position="17"/>
        <end position="190"/>
    </location>
</feature>
<protein>
    <submittedName>
        <fullName evidence="2">Uncharacterized protein</fullName>
    </submittedName>
</protein>
<feature type="signal peptide" evidence="1">
    <location>
        <begin position="1"/>
        <end position="16"/>
    </location>
</feature>
<sequence>MKVPLALLSLGAAALAGCTDDNGNNRNSPAVGFPCEGGSSGIEFCGTTVTIPLGIGMSGYALAAATTPANFTLDFTGTDVGLPTSGNMTVLLTDSSGNTLAASSFPWTRSGNIATASNPGAIETWLASQTVTAYNVTVTAASIPVTTHPGVNTVTVEVNYGSQVIGTATNVWMEPCGGGSPQWGDPDACL</sequence>
<evidence type="ECO:0000313" key="2">
    <source>
        <dbReference type="EMBL" id="MFC2926049.1"/>
    </source>
</evidence>
<gene>
    <name evidence="2" type="ORF">ACFOOR_08015</name>
</gene>
<proteinExistence type="predicted"/>
<name>A0ABV6ZXC3_9PROT</name>
<dbReference type="EMBL" id="JBHRSV010000015">
    <property type="protein sequence ID" value="MFC2926049.1"/>
    <property type="molecule type" value="Genomic_DNA"/>
</dbReference>
<organism evidence="2 3">
    <name type="scientific">Hyphobacterium vulgare</name>
    <dbReference type="NCBI Taxonomy" id="1736751"/>
    <lineage>
        <taxon>Bacteria</taxon>
        <taxon>Pseudomonadati</taxon>
        <taxon>Pseudomonadota</taxon>
        <taxon>Alphaproteobacteria</taxon>
        <taxon>Maricaulales</taxon>
        <taxon>Maricaulaceae</taxon>
        <taxon>Hyphobacterium</taxon>
    </lineage>
</organism>
<evidence type="ECO:0000313" key="3">
    <source>
        <dbReference type="Proteomes" id="UP001595379"/>
    </source>
</evidence>
<comment type="caution">
    <text evidence="2">The sequence shown here is derived from an EMBL/GenBank/DDBJ whole genome shotgun (WGS) entry which is preliminary data.</text>
</comment>
<dbReference type="Proteomes" id="UP001595379">
    <property type="component" value="Unassembled WGS sequence"/>
</dbReference>
<accession>A0ABV6ZXC3</accession>
<keyword evidence="3" id="KW-1185">Reference proteome</keyword>
<reference evidence="3" key="1">
    <citation type="journal article" date="2019" name="Int. J. Syst. Evol. Microbiol.">
        <title>The Global Catalogue of Microorganisms (GCM) 10K type strain sequencing project: providing services to taxonomists for standard genome sequencing and annotation.</title>
        <authorList>
            <consortium name="The Broad Institute Genomics Platform"/>
            <consortium name="The Broad Institute Genome Sequencing Center for Infectious Disease"/>
            <person name="Wu L."/>
            <person name="Ma J."/>
        </authorList>
    </citation>
    <scope>NUCLEOTIDE SEQUENCE [LARGE SCALE GENOMIC DNA]</scope>
    <source>
        <strain evidence="3">KCTC 52487</strain>
    </source>
</reference>
<keyword evidence="1" id="KW-0732">Signal</keyword>
<dbReference type="RefSeq" id="WP_343165600.1">
    <property type="nucleotide sequence ID" value="NZ_JBHRSV010000015.1"/>
</dbReference>